<reference evidence="11" key="1">
    <citation type="journal article" date="2019" name="Int. J. Syst. Evol. Microbiol.">
        <title>The Global Catalogue of Microorganisms (GCM) 10K type strain sequencing project: providing services to taxonomists for standard genome sequencing and annotation.</title>
        <authorList>
            <consortium name="The Broad Institute Genomics Platform"/>
            <consortium name="The Broad Institute Genome Sequencing Center for Infectious Disease"/>
            <person name="Wu L."/>
            <person name="Ma J."/>
        </authorList>
    </citation>
    <scope>NUCLEOTIDE SEQUENCE [LARGE SCALE GENOMIC DNA]</scope>
    <source>
        <strain evidence="11">KCTC 23723</strain>
    </source>
</reference>
<evidence type="ECO:0008006" key="12">
    <source>
        <dbReference type="Google" id="ProtNLM"/>
    </source>
</evidence>
<comment type="similarity">
    <text evidence="1 6">Belongs to the peptidase S8 family.</text>
</comment>
<dbReference type="PROSITE" id="PS00137">
    <property type="entry name" value="SUBTILASE_HIS"/>
    <property type="match status" value="1"/>
</dbReference>
<evidence type="ECO:0000256" key="5">
    <source>
        <dbReference type="ARBA" id="ARBA00022825"/>
    </source>
</evidence>
<feature type="domain" description="PA" evidence="9">
    <location>
        <begin position="374"/>
        <end position="443"/>
    </location>
</feature>
<keyword evidence="2" id="KW-0134">Cell wall</keyword>
<keyword evidence="2" id="KW-0964">Secreted</keyword>
<comment type="caution">
    <text evidence="10">The sequence shown here is derived from an EMBL/GenBank/DDBJ whole genome shotgun (WGS) entry which is preliminary data.</text>
</comment>
<dbReference type="PRINTS" id="PR00723">
    <property type="entry name" value="SUBTILISIN"/>
</dbReference>
<evidence type="ECO:0000259" key="8">
    <source>
        <dbReference type="Pfam" id="PF00082"/>
    </source>
</evidence>
<evidence type="ECO:0000256" key="1">
    <source>
        <dbReference type="ARBA" id="ARBA00011073"/>
    </source>
</evidence>
<dbReference type="InterPro" id="IPR050131">
    <property type="entry name" value="Peptidase_S8_subtilisin-like"/>
</dbReference>
<dbReference type="Proteomes" id="UP000634667">
    <property type="component" value="Unassembled WGS sequence"/>
</dbReference>
<evidence type="ECO:0000313" key="11">
    <source>
        <dbReference type="Proteomes" id="UP000634667"/>
    </source>
</evidence>
<feature type="domain" description="Peptidase S8/S53" evidence="8">
    <location>
        <begin position="129"/>
        <end position="303"/>
    </location>
</feature>
<dbReference type="InterPro" id="IPR000209">
    <property type="entry name" value="Peptidase_S8/S53_dom"/>
</dbReference>
<dbReference type="InterPro" id="IPR015500">
    <property type="entry name" value="Peptidase_S8_subtilisin-rel"/>
</dbReference>
<dbReference type="PROSITE" id="PS51892">
    <property type="entry name" value="SUBTILASE"/>
    <property type="match status" value="1"/>
</dbReference>
<evidence type="ECO:0000256" key="6">
    <source>
        <dbReference type="PROSITE-ProRule" id="PRU01240"/>
    </source>
</evidence>
<evidence type="ECO:0000256" key="7">
    <source>
        <dbReference type="SAM" id="SignalP"/>
    </source>
</evidence>
<proteinExistence type="inferred from homology"/>
<feature type="chain" id="PRO_5045197309" description="Alkaline serine protease" evidence="7">
    <location>
        <begin position="26"/>
        <end position="627"/>
    </location>
</feature>
<dbReference type="InterPro" id="IPR036852">
    <property type="entry name" value="Peptidase_S8/S53_dom_sf"/>
</dbReference>
<dbReference type="EMBL" id="BMYR01000015">
    <property type="protein sequence ID" value="GGW71883.1"/>
    <property type="molecule type" value="Genomic_DNA"/>
</dbReference>
<organism evidence="10 11">
    <name type="scientific">Alishewanella tabrizica</name>
    <dbReference type="NCBI Taxonomy" id="671278"/>
    <lineage>
        <taxon>Bacteria</taxon>
        <taxon>Pseudomonadati</taxon>
        <taxon>Pseudomonadota</taxon>
        <taxon>Gammaproteobacteria</taxon>
        <taxon>Alteromonadales</taxon>
        <taxon>Alteromonadaceae</taxon>
        <taxon>Alishewanella</taxon>
    </lineage>
</organism>
<evidence type="ECO:0000256" key="4">
    <source>
        <dbReference type="ARBA" id="ARBA00022801"/>
    </source>
</evidence>
<evidence type="ECO:0000256" key="2">
    <source>
        <dbReference type="ARBA" id="ARBA00022512"/>
    </source>
</evidence>
<evidence type="ECO:0000313" key="10">
    <source>
        <dbReference type="EMBL" id="GGW71883.1"/>
    </source>
</evidence>
<dbReference type="PANTHER" id="PTHR43806">
    <property type="entry name" value="PEPTIDASE S8"/>
    <property type="match status" value="1"/>
</dbReference>
<keyword evidence="11" id="KW-1185">Reference proteome</keyword>
<keyword evidence="4 6" id="KW-0378">Hydrolase</keyword>
<dbReference type="InterPro" id="IPR023828">
    <property type="entry name" value="Peptidase_S8_Ser-AS"/>
</dbReference>
<dbReference type="Gene3D" id="3.50.30.30">
    <property type="match status" value="1"/>
</dbReference>
<keyword evidence="7" id="KW-0732">Signal</keyword>
<name>A0ABQ2WWB7_9ALTE</name>
<dbReference type="Pfam" id="PF02225">
    <property type="entry name" value="PA"/>
    <property type="match status" value="1"/>
</dbReference>
<keyword evidence="3 6" id="KW-0645">Protease</keyword>
<feature type="active site" description="Charge relay system" evidence="6">
    <location>
        <position position="135"/>
    </location>
</feature>
<evidence type="ECO:0000259" key="9">
    <source>
        <dbReference type="Pfam" id="PF02225"/>
    </source>
</evidence>
<feature type="domain" description="Peptidase S8/S53" evidence="8">
    <location>
        <begin position="453"/>
        <end position="514"/>
    </location>
</feature>
<dbReference type="InterPro" id="IPR022398">
    <property type="entry name" value="Peptidase_S8_His-AS"/>
</dbReference>
<sequence>MNSNKLTRVSLATLLALGLASHAMASDRYVIQVENGNKGIVKALTVRMGGHIEIDSDGFIAATFDGRNLEEVRGLLNNPHIKLIEIDQRRYPMSLFKDDAGNPNAQQLKPYAIYQSQANLLTLQLNNAKKVCVIDSGISRETGETGGYNPDFVWSRVTGNSDSGTGDWFRDGGPHGTHVAGTIAAADNTFGVIGMAPGNPLHIIKVFNDSGWGYSSSLAHAANLCAAAGAKIINMSLGGGGANSTEENAFNNFTANGGLVLAAAGNSGNTTRSYPAGYKSVMMIGANDANNQIASFSQFPSCTVSSGRGKTQTTETHDGFCVEATAGGVDTLSTYPSGGATMASLTMDNTGYAASAMENQGSVSGQTYYMGLATTTNTAAAGKVCTIDRGQISFVDKVRNCELSGGIGAIIINNEPGLLAATLGTTNTTSIPAVGVALEDRNSIISAGSANISVGAADYGYMSGTSMATPAVAGIAALVWSNHPTCTGTEIRQALKTTAQDAGTSGKDVYFGYGIVKALAAHQQLSTFGCAGDAGNGGGDNGGGDSSGPILLDAVTYKVSNRVRADLSWTGANSNQVDIFRNNSRIATVNNTGNYTDNTNLRGTGTLTYRICQTGSSTCSDNISVNY</sequence>
<dbReference type="RefSeq" id="WP_189484053.1">
    <property type="nucleotide sequence ID" value="NZ_BMYR01000015.1"/>
</dbReference>
<gene>
    <name evidence="10" type="ORF">GCM10008111_29940</name>
</gene>
<feature type="signal peptide" evidence="7">
    <location>
        <begin position="1"/>
        <end position="25"/>
    </location>
</feature>
<accession>A0ABQ2WWB7</accession>
<feature type="active site" description="Charge relay system" evidence="6">
    <location>
        <position position="466"/>
    </location>
</feature>
<dbReference type="PROSITE" id="PS00138">
    <property type="entry name" value="SUBTILASE_SER"/>
    <property type="match status" value="1"/>
</dbReference>
<evidence type="ECO:0000256" key="3">
    <source>
        <dbReference type="ARBA" id="ARBA00022670"/>
    </source>
</evidence>
<keyword evidence="5 6" id="KW-0720">Serine protease</keyword>
<dbReference type="SUPFAM" id="SSF52743">
    <property type="entry name" value="Subtilisin-like"/>
    <property type="match status" value="1"/>
</dbReference>
<dbReference type="Pfam" id="PF00082">
    <property type="entry name" value="Peptidase_S8"/>
    <property type="match status" value="2"/>
</dbReference>
<protein>
    <recommendedName>
        <fullName evidence="12">Alkaline serine protease</fullName>
    </recommendedName>
</protein>
<feature type="active site" description="Charge relay system" evidence="6">
    <location>
        <position position="175"/>
    </location>
</feature>
<dbReference type="PANTHER" id="PTHR43806:SF11">
    <property type="entry name" value="CEREVISIN-RELATED"/>
    <property type="match status" value="1"/>
</dbReference>
<dbReference type="Gene3D" id="3.40.50.200">
    <property type="entry name" value="Peptidase S8/S53 domain"/>
    <property type="match status" value="1"/>
</dbReference>
<dbReference type="InterPro" id="IPR003137">
    <property type="entry name" value="PA_domain"/>
</dbReference>